<feature type="chain" id="PRO_5045179628" evidence="1">
    <location>
        <begin position="33"/>
        <end position="584"/>
    </location>
</feature>
<feature type="signal peptide" evidence="1">
    <location>
        <begin position="1"/>
        <end position="32"/>
    </location>
</feature>
<dbReference type="InterPro" id="IPR036582">
    <property type="entry name" value="Mao_N_sf"/>
</dbReference>
<evidence type="ECO:0000313" key="4">
    <source>
        <dbReference type="Proteomes" id="UP001589776"/>
    </source>
</evidence>
<gene>
    <name evidence="3" type="ORF">ACFFK0_24310</name>
</gene>
<comment type="caution">
    <text evidence="3">The sequence shown here is derived from an EMBL/GenBank/DDBJ whole genome shotgun (WGS) entry which is preliminary data.</text>
</comment>
<dbReference type="EMBL" id="JBHLWN010000098">
    <property type="protein sequence ID" value="MFC0215522.1"/>
    <property type="molecule type" value="Genomic_DNA"/>
</dbReference>
<keyword evidence="4" id="KW-1185">Reference proteome</keyword>
<reference evidence="3 4" key="1">
    <citation type="submission" date="2024-09" db="EMBL/GenBank/DDBJ databases">
        <authorList>
            <person name="Sun Q."/>
            <person name="Mori K."/>
        </authorList>
    </citation>
    <scope>NUCLEOTIDE SEQUENCE [LARGE SCALE GENOMIC DNA]</scope>
    <source>
        <strain evidence="3 4">CCM 7759</strain>
    </source>
</reference>
<evidence type="ECO:0000256" key="1">
    <source>
        <dbReference type="SAM" id="SignalP"/>
    </source>
</evidence>
<accession>A0ABV6DSB0</accession>
<dbReference type="Pfam" id="PF07833">
    <property type="entry name" value="Cu_amine_oxidN1"/>
    <property type="match status" value="1"/>
</dbReference>
<dbReference type="Gene3D" id="3.30.457.10">
    <property type="entry name" value="Copper amine oxidase-like, N-terminal domain"/>
    <property type="match status" value="1"/>
</dbReference>
<dbReference type="RefSeq" id="WP_377472970.1">
    <property type="nucleotide sequence ID" value="NZ_JBHLWN010000098.1"/>
</dbReference>
<keyword evidence="1" id="KW-0732">Signal</keyword>
<proteinExistence type="predicted"/>
<evidence type="ECO:0000259" key="2">
    <source>
        <dbReference type="Pfam" id="PF07833"/>
    </source>
</evidence>
<sequence>MIKSIIKSFMVTVGIAALLLPLLPGAAPAAAAADDCQSEIAQARKPRPSGAYGQDGTYTKFDYSNMPDPKETIFVCVNNQFLVTDVQVQVENGFSLIPMRALLEALQADVAWDGDTRTVTAKLHDQTIRLQVDNANATVNGRTVPLDVPARMKDGRVLVPTRFVSEQLGSAVVWQPGDKAIMVYKPVPSEVTVQAIQTETSRTDDYQYGNYFSIAHRYFLNTMNGIVLIEDIGDQGLRVQEFTSAFEKTGERTVPKRLPQFGGVHYGEDGYFYVVTGQSNMEEDKDKAVYSIVKYDGSWNEAGRIDIADVYVSEPFDAGNLTMDSHGGKLAVYSTRQRYLTPDDGKRHQSNITFLVDMKQMTILYKGGQWPLNHVSHSFAAYVRFDGDRIVYADHGDAYPRSIVVQTEENGRIASELDILKFPGAIGDNYTGAHLGGLEVAADNYLVAGSSVSLTEQYGTNKTNNVYLGVIPKQAKDGKDVKVLWLTHHAAASGINISETHLVKINDDKFVLLWNEKQGKPSNLFYAVIDGSGKLQRQPAQLRDVPSPGHIAPLVSGSDVIWYQNTSWSTNDPDMTMIYKLHID</sequence>
<organism evidence="3 4">
    <name type="scientific">Paenibacillus chartarius</name>
    <dbReference type="NCBI Taxonomy" id="747481"/>
    <lineage>
        <taxon>Bacteria</taxon>
        <taxon>Bacillati</taxon>
        <taxon>Bacillota</taxon>
        <taxon>Bacilli</taxon>
        <taxon>Bacillales</taxon>
        <taxon>Paenibacillaceae</taxon>
        <taxon>Paenibacillus</taxon>
    </lineage>
</organism>
<name>A0ABV6DSB0_9BACL</name>
<protein>
    <submittedName>
        <fullName evidence="3">Copper amine oxidase N-terminal domain-containing protein</fullName>
    </submittedName>
</protein>
<dbReference type="SUPFAM" id="SSF55383">
    <property type="entry name" value="Copper amine oxidase, domain N"/>
    <property type="match status" value="1"/>
</dbReference>
<feature type="domain" description="Copper amine oxidase-like N-terminal" evidence="2">
    <location>
        <begin position="76"/>
        <end position="181"/>
    </location>
</feature>
<dbReference type="InterPro" id="IPR012854">
    <property type="entry name" value="Cu_amine_oxidase-like_N"/>
</dbReference>
<evidence type="ECO:0000313" key="3">
    <source>
        <dbReference type="EMBL" id="MFC0215522.1"/>
    </source>
</evidence>
<dbReference type="Proteomes" id="UP001589776">
    <property type="component" value="Unassembled WGS sequence"/>
</dbReference>